<dbReference type="InterPro" id="IPR036188">
    <property type="entry name" value="FAD/NAD-bd_sf"/>
</dbReference>
<dbReference type="Proteomes" id="UP001140076">
    <property type="component" value="Unassembled WGS sequence"/>
</dbReference>
<keyword evidence="2" id="KW-0560">Oxidoreductase</keyword>
<protein>
    <submittedName>
        <fullName evidence="2">FAD-dependent monooxygenase</fullName>
    </submittedName>
</protein>
<dbReference type="Pfam" id="PF01494">
    <property type="entry name" value="FAD_binding_3"/>
    <property type="match status" value="1"/>
</dbReference>
<dbReference type="PANTHER" id="PTHR46865">
    <property type="entry name" value="OXIDOREDUCTASE-RELATED"/>
    <property type="match status" value="1"/>
</dbReference>
<dbReference type="GO" id="GO:0004497">
    <property type="term" value="F:monooxygenase activity"/>
    <property type="evidence" value="ECO:0007669"/>
    <property type="project" value="UniProtKB-KW"/>
</dbReference>
<name>A0A9X3SGV0_9ACTN</name>
<organism evidence="2 3">
    <name type="scientific">Streptomonospora mangrovi</name>
    <dbReference type="NCBI Taxonomy" id="2883123"/>
    <lineage>
        <taxon>Bacteria</taxon>
        <taxon>Bacillati</taxon>
        <taxon>Actinomycetota</taxon>
        <taxon>Actinomycetes</taxon>
        <taxon>Streptosporangiales</taxon>
        <taxon>Nocardiopsidaceae</taxon>
        <taxon>Streptomonospora</taxon>
    </lineage>
</organism>
<dbReference type="InterPro" id="IPR051704">
    <property type="entry name" value="FAD_aromatic-hydroxylase"/>
</dbReference>
<dbReference type="PRINTS" id="PR00420">
    <property type="entry name" value="RNGMNOXGNASE"/>
</dbReference>
<evidence type="ECO:0000313" key="3">
    <source>
        <dbReference type="Proteomes" id="UP001140076"/>
    </source>
</evidence>
<dbReference type="AlphaFoldDB" id="A0A9X3SGV0"/>
<dbReference type="RefSeq" id="WP_270073583.1">
    <property type="nucleotide sequence ID" value="NZ_JAJAQC010000033.1"/>
</dbReference>
<proteinExistence type="predicted"/>
<reference evidence="2" key="1">
    <citation type="submission" date="2021-10" db="EMBL/GenBank/DDBJ databases">
        <title>Streptomonospora sp. nov., isolated from mangrove soil.</title>
        <authorList>
            <person name="Chen X."/>
            <person name="Ge X."/>
            <person name="Liu W."/>
        </authorList>
    </citation>
    <scope>NUCLEOTIDE SEQUENCE</scope>
    <source>
        <strain evidence="2">S1-112</strain>
    </source>
</reference>
<keyword evidence="2" id="KW-0503">Monooxygenase</keyword>
<dbReference type="InterPro" id="IPR002938">
    <property type="entry name" value="FAD-bd"/>
</dbReference>
<dbReference type="SUPFAM" id="SSF51905">
    <property type="entry name" value="FAD/NAD(P)-binding domain"/>
    <property type="match status" value="1"/>
</dbReference>
<dbReference type="Gene3D" id="3.30.9.10">
    <property type="entry name" value="D-Amino Acid Oxidase, subunit A, domain 2"/>
    <property type="match status" value="1"/>
</dbReference>
<dbReference type="Gene3D" id="3.50.50.60">
    <property type="entry name" value="FAD/NAD(P)-binding domain"/>
    <property type="match status" value="1"/>
</dbReference>
<dbReference type="PANTHER" id="PTHR46865:SF2">
    <property type="entry name" value="MONOOXYGENASE"/>
    <property type="match status" value="1"/>
</dbReference>
<dbReference type="GO" id="GO:0071949">
    <property type="term" value="F:FAD binding"/>
    <property type="evidence" value="ECO:0007669"/>
    <property type="project" value="InterPro"/>
</dbReference>
<dbReference type="EMBL" id="JAJAQC010000033">
    <property type="protein sequence ID" value="MDA0566325.1"/>
    <property type="molecule type" value="Genomic_DNA"/>
</dbReference>
<keyword evidence="3" id="KW-1185">Reference proteome</keyword>
<sequence length="409" mass="44245">MALTVLISGASVAGPVLAYWLRRHGHTPVVVERTPELRMGTGGHAVDLFEPAVEIAERMGVLAEIREAATGTAAITLERPGRRPVEIDLGGLPAASADRHVEVLRGELARILHAATRDDVEYVFGDSVSALREDAGGVEVAFEHAPPRRFDLVVGADGLHSTVRRLAFGPEERYRRFLGGYLSAFTVPNHLALDGRMALYNAVDRLVGLYPVWQTGDARAVFLRRHAEVPFDHRDTGAQVRLLREMFADDGWQVPRLLEEAAGAADFYFDSISQIRMDEWWRGRVALVGDAGYAPGPAVGGGTTVAFVAAYVLAGHLAAAGGDHRAALAGYAAEIGDYVRRSREFGPRAMRTLVPRSPLEVRMAGWVLGALPRLPAAVSARLLGGENRVSTQLARFTVRDYPPTPPADA</sequence>
<feature type="domain" description="FAD-binding" evidence="1">
    <location>
        <begin position="4"/>
        <end position="321"/>
    </location>
</feature>
<gene>
    <name evidence="2" type="ORF">LG943_18685</name>
</gene>
<evidence type="ECO:0000259" key="1">
    <source>
        <dbReference type="Pfam" id="PF01494"/>
    </source>
</evidence>
<evidence type="ECO:0000313" key="2">
    <source>
        <dbReference type="EMBL" id="MDA0566325.1"/>
    </source>
</evidence>
<comment type="caution">
    <text evidence="2">The sequence shown here is derived from an EMBL/GenBank/DDBJ whole genome shotgun (WGS) entry which is preliminary data.</text>
</comment>
<accession>A0A9X3SGV0</accession>